<dbReference type="PANTHER" id="PTHR43024">
    <property type="entry name" value="UDP-N-ACETYLMURAMOYL-TRIPEPTIDE--D-ALANYL-D-ALANINE LIGASE"/>
    <property type="match status" value="1"/>
</dbReference>
<keyword evidence="1" id="KW-0436">Ligase</keyword>
<evidence type="ECO:0000256" key="3">
    <source>
        <dbReference type="ARBA" id="ARBA00022840"/>
    </source>
</evidence>
<dbReference type="Proteomes" id="UP000463868">
    <property type="component" value="Chromosome"/>
</dbReference>
<keyword evidence="2" id="KW-0547">Nucleotide-binding</keyword>
<sequence>MLDLTLLDILEISKSSFKLDKKYYNNKISKFSIHVDNLSTNDLYFHWRVGEESLLFIDKALKKGAFVITSEEKYKKIELDGSKIIYVPSVKKILLKLAQYKRSVFDGEVVAITGSVGKSSIKNMLSMILSMNAHVIYTVGNENAWLGIYCALCNINQKTKYVVLETGASGLGTLSTPIKVVSPTISVLLDINFSHQGKYPTIEDLIFEKASIIGALRLKGKLIISYNTLNMLRNLKYVIREDIHVISIGDGADISILRNNLGKRNSTVDVSFHGELVKLKIPQGNIADLINAVYVFAVLNNFGINFIKFNALSSFYRPLPRRFDRSRIGYKENLTFELIDDAYNSSPISIQSLLESIEIREVQEKILILGDMLELGMDSVKLHQSILENQLLNQFSKIILIGEIFSQCEKSDAMQSFLNVDQFIGSINDYISDGCLLVLKASHGINLYKLRNFFDKEAISVQKNIDWFVEDEAYNLHSKQNTI</sequence>
<dbReference type="Gene3D" id="3.90.190.20">
    <property type="entry name" value="Mur ligase, C-terminal domain"/>
    <property type="match status" value="1"/>
</dbReference>
<dbReference type="Pfam" id="PF08245">
    <property type="entry name" value="Mur_ligase_M"/>
    <property type="match status" value="1"/>
</dbReference>
<dbReference type="AlphaFoldDB" id="A0A857II77"/>
<evidence type="ECO:0000259" key="4">
    <source>
        <dbReference type="Pfam" id="PF08245"/>
    </source>
</evidence>
<dbReference type="InterPro" id="IPR036565">
    <property type="entry name" value="Mur-like_cat_sf"/>
</dbReference>
<dbReference type="SUPFAM" id="SSF53623">
    <property type="entry name" value="MurD-like peptide ligases, catalytic domain"/>
    <property type="match status" value="1"/>
</dbReference>
<name>A0A857II77_ACIHA</name>
<dbReference type="EMBL" id="CP031976">
    <property type="protein sequence ID" value="QHI12685.1"/>
    <property type="molecule type" value="Genomic_DNA"/>
</dbReference>
<dbReference type="RefSeq" id="WP_160126494.1">
    <property type="nucleotide sequence ID" value="NZ_CP031972.1"/>
</dbReference>
<dbReference type="InterPro" id="IPR013221">
    <property type="entry name" value="Mur_ligase_cen"/>
</dbReference>
<evidence type="ECO:0000313" key="6">
    <source>
        <dbReference type="Proteomes" id="UP000463868"/>
    </source>
</evidence>
<protein>
    <recommendedName>
        <fullName evidence="4">Mur ligase central domain-containing protein</fullName>
    </recommendedName>
</protein>
<dbReference type="InterPro" id="IPR036615">
    <property type="entry name" value="Mur_ligase_C_dom_sf"/>
</dbReference>
<accession>A0A857II77</accession>
<evidence type="ECO:0000256" key="2">
    <source>
        <dbReference type="ARBA" id="ARBA00022741"/>
    </source>
</evidence>
<gene>
    <name evidence="5" type="ORF">AhaeAN43_04475</name>
</gene>
<dbReference type="SUPFAM" id="SSF53244">
    <property type="entry name" value="MurD-like peptide ligases, peptide-binding domain"/>
    <property type="match status" value="1"/>
</dbReference>
<organism evidence="5 6">
    <name type="scientific">Acinetobacter haemolyticus</name>
    <dbReference type="NCBI Taxonomy" id="29430"/>
    <lineage>
        <taxon>Bacteria</taxon>
        <taxon>Pseudomonadati</taxon>
        <taxon>Pseudomonadota</taxon>
        <taxon>Gammaproteobacteria</taxon>
        <taxon>Moraxellales</taxon>
        <taxon>Moraxellaceae</taxon>
        <taxon>Acinetobacter</taxon>
    </lineage>
</organism>
<dbReference type="PANTHER" id="PTHR43024:SF1">
    <property type="entry name" value="UDP-N-ACETYLMURAMOYL-TRIPEPTIDE--D-ALANYL-D-ALANINE LIGASE"/>
    <property type="match status" value="1"/>
</dbReference>
<dbReference type="GO" id="GO:0016881">
    <property type="term" value="F:acid-amino acid ligase activity"/>
    <property type="evidence" value="ECO:0007669"/>
    <property type="project" value="InterPro"/>
</dbReference>
<dbReference type="InterPro" id="IPR051046">
    <property type="entry name" value="MurCDEF_CellWall_CoF430Synth"/>
</dbReference>
<dbReference type="Gene3D" id="3.40.1190.10">
    <property type="entry name" value="Mur-like, catalytic domain"/>
    <property type="match status" value="1"/>
</dbReference>
<evidence type="ECO:0000256" key="1">
    <source>
        <dbReference type="ARBA" id="ARBA00022598"/>
    </source>
</evidence>
<dbReference type="GO" id="GO:0005524">
    <property type="term" value="F:ATP binding"/>
    <property type="evidence" value="ECO:0007669"/>
    <property type="project" value="UniProtKB-KW"/>
</dbReference>
<keyword evidence="3" id="KW-0067">ATP-binding</keyword>
<evidence type="ECO:0000313" key="5">
    <source>
        <dbReference type="EMBL" id="QHI12685.1"/>
    </source>
</evidence>
<feature type="domain" description="Mur ligase central" evidence="4">
    <location>
        <begin position="112"/>
        <end position="298"/>
    </location>
</feature>
<proteinExistence type="predicted"/>
<reference evidence="5 6" key="1">
    <citation type="submission" date="2018-08" db="EMBL/GenBank/DDBJ databases">
        <title>Analysis of the genomic diversity of Mexican Acinetobacter haemolyticus clinical isolates.</title>
        <authorList>
            <person name="Castro-Jaimes S."/>
            <person name="Cevallos M.A."/>
        </authorList>
    </citation>
    <scope>NUCLEOTIDE SEQUENCE [LARGE SCALE GENOMIC DNA]</scope>
    <source>
        <strain evidence="5 6">AN43</strain>
    </source>
</reference>